<sequence>MRAPAPFLTALAATALLLTACGAEHPSPSAPPSPSASPVDDPGKEGVRVTSLTVPAPSPTPSPRPGHRVHADPLVLPTDSGISAAYEVVNDGPETLTYTAVIAFVDAGGGAVTDRTVTVRDVGPGSTVRGTVRAGELPPTAPRVTDAEVLRVTEVPAAEAPATAGPCPASGVRISSDEGDAAMGLRVVGLHLDNCGPRAYAVDGYPLLELLDAGHDPVEGVTVLHGTDEITTGLGGPPRPVTLAPGESATATLAWRNTTGSGTAVNAPYVRVRAKEGATPVTVTPHLDLGTTGRLGVTPWEKAD</sequence>
<accession>A0A918GDA7</accession>
<organism evidence="4 5">
    <name type="scientific">Streptomyces griseoviridis</name>
    <dbReference type="NCBI Taxonomy" id="45398"/>
    <lineage>
        <taxon>Bacteria</taxon>
        <taxon>Bacillati</taxon>
        <taxon>Actinomycetota</taxon>
        <taxon>Actinomycetes</taxon>
        <taxon>Kitasatosporales</taxon>
        <taxon>Streptomycetaceae</taxon>
        <taxon>Streptomyces</taxon>
    </lineage>
</organism>
<dbReference type="Pfam" id="PF14016">
    <property type="entry name" value="DUF4232"/>
    <property type="match status" value="1"/>
</dbReference>
<gene>
    <name evidence="4" type="ORF">GCM10010238_17640</name>
</gene>
<dbReference type="AlphaFoldDB" id="A0A918GDA7"/>
<keyword evidence="5" id="KW-1185">Reference proteome</keyword>
<evidence type="ECO:0000313" key="4">
    <source>
        <dbReference type="EMBL" id="GGS29283.1"/>
    </source>
</evidence>
<proteinExistence type="predicted"/>
<comment type="caution">
    <text evidence="4">The sequence shown here is derived from an EMBL/GenBank/DDBJ whole genome shotgun (WGS) entry which is preliminary data.</text>
</comment>
<reference evidence="4" key="2">
    <citation type="submission" date="2020-09" db="EMBL/GenBank/DDBJ databases">
        <authorList>
            <person name="Sun Q."/>
            <person name="Ohkuma M."/>
        </authorList>
    </citation>
    <scope>NUCLEOTIDE SEQUENCE</scope>
    <source>
        <strain evidence="4">JCM 4234</strain>
    </source>
</reference>
<dbReference type="InterPro" id="IPR025326">
    <property type="entry name" value="DUF4232"/>
</dbReference>
<evidence type="ECO:0000256" key="2">
    <source>
        <dbReference type="SAM" id="SignalP"/>
    </source>
</evidence>
<dbReference type="PROSITE" id="PS51257">
    <property type="entry name" value="PROKAR_LIPOPROTEIN"/>
    <property type="match status" value="1"/>
</dbReference>
<dbReference type="EMBL" id="BMSL01000003">
    <property type="protein sequence ID" value="GGS29283.1"/>
    <property type="molecule type" value="Genomic_DNA"/>
</dbReference>
<feature type="region of interest" description="Disordered" evidence="1">
    <location>
        <begin position="24"/>
        <end position="73"/>
    </location>
</feature>
<feature type="domain" description="DUF4232" evidence="3">
    <location>
        <begin position="167"/>
        <end position="300"/>
    </location>
</feature>
<keyword evidence="2" id="KW-0732">Signal</keyword>
<reference evidence="4" key="1">
    <citation type="journal article" date="2014" name="Int. J. Syst. Evol. Microbiol.">
        <title>Complete genome sequence of Corynebacterium casei LMG S-19264T (=DSM 44701T), isolated from a smear-ripened cheese.</title>
        <authorList>
            <consortium name="US DOE Joint Genome Institute (JGI-PGF)"/>
            <person name="Walter F."/>
            <person name="Albersmeier A."/>
            <person name="Kalinowski J."/>
            <person name="Ruckert C."/>
        </authorList>
    </citation>
    <scope>NUCLEOTIDE SEQUENCE</scope>
    <source>
        <strain evidence="4">JCM 4234</strain>
    </source>
</reference>
<evidence type="ECO:0000259" key="3">
    <source>
        <dbReference type="Pfam" id="PF14016"/>
    </source>
</evidence>
<feature type="signal peptide" evidence="2">
    <location>
        <begin position="1"/>
        <end position="23"/>
    </location>
</feature>
<feature type="chain" id="PRO_5038799541" description="DUF4232 domain-containing protein" evidence="2">
    <location>
        <begin position="24"/>
        <end position="304"/>
    </location>
</feature>
<evidence type="ECO:0000313" key="5">
    <source>
        <dbReference type="Proteomes" id="UP000653493"/>
    </source>
</evidence>
<protein>
    <recommendedName>
        <fullName evidence="3">DUF4232 domain-containing protein</fullName>
    </recommendedName>
</protein>
<evidence type="ECO:0000256" key="1">
    <source>
        <dbReference type="SAM" id="MobiDB-lite"/>
    </source>
</evidence>
<name>A0A918GDA7_STRGD</name>
<dbReference type="Proteomes" id="UP000653493">
    <property type="component" value="Unassembled WGS sequence"/>
</dbReference>